<reference evidence="1 2" key="1">
    <citation type="submission" date="2016-10" db="EMBL/GenBank/DDBJ databases">
        <authorList>
            <person name="Varghese N."/>
            <person name="Submissions S."/>
        </authorList>
    </citation>
    <scope>NUCLEOTIDE SEQUENCE [LARGE SCALE GENOMIC DNA]</scope>
    <source>
        <strain evidence="1 2">LMG 22274</strain>
    </source>
</reference>
<dbReference type="AlphaFoldDB" id="A0AAQ1GEM2"/>
<dbReference type="Proteomes" id="UP000183529">
    <property type="component" value="Unassembled WGS sequence"/>
</dbReference>
<evidence type="ECO:0000313" key="2">
    <source>
        <dbReference type="Proteomes" id="UP000183529"/>
    </source>
</evidence>
<proteinExistence type="predicted"/>
<evidence type="ECO:0000313" key="1">
    <source>
        <dbReference type="EMBL" id="SEJ50356.1"/>
    </source>
</evidence>
<organism evidence="1 2">
    <name type="scientific">Paraburkholderia tropica</name>
    <dbReference type="NCBI Taxonomy" id="92647"/>
    <lineage>
        <taxon>Bacteria</taxon>
        <taxon>Pseudomonadati</taxon>
        <taxon>Pseudomonadota</taxon>
        <taxon>Betaproteobacteria</taxon>
        <taxon>Burkholderiales</taxon>
        <taxon>Burkholderiaceae</taxon>
        <taxon>Paraburkholderia</taxon>
    </lineage>
</organism>
<sequence>MEETGTTIHSGLTRRNKFLRENPQWCHFVAVAH</sequence>
<gene>
    <name evidence="1" type="ORF">SAMN05216550_105226</name>
</gene>
<protein>
    <submittedName>
        <fullName evidence="1">Uncharacterized protein</fullName>
    </submittedName>
</protein>
<accession>A0AAQ1GEM2</accession>
<dbReference type="EMBL" id="FNZM01000005">
    <property type="protein sequence ID" value="SEJ50356.1"/>
    <property type="molecule type" value="Genomic_DNA"/>
</dbReference>
<comment type="caution">
    <text evidence="1">The sequence shown here is derived from an EMBL/GenBank/DDBJ whole genome shotgun (WGS) entry which is preliminary data.</text>
</comment>
<name>A0AAQ1GEM2_9BURK</name>